<feature type="transmembrane region" description="Helical" evidence="1">
    <location>
        <begin position="41"/>
        <end position="62"/>
    </location>
</feature>
<comment type="caution">
    <text evidence="2">The sequence shown here is derived from an EMBL/GenBank/DDBJ whole genome shotgun (WGS) entry which is preliminary data.</text>
</comment>
<dbReference type="PANTHER" id="PTHR40078">
    <property type="entry name" value="INTEGRAL MEMBRANE PROTEIN-RELATED"/>
    <property type="match status" value="1"/>
</dbReference>
<dbReference type="InterPro" id="IPR038750">
    <property type="entry name" value="YczE/YyaS-like"/>
</dbReference>
<evidence type="ECO:0000313" key="2">
    <source>
        <dbReference type="EMBL" id="EOH91164.1"/>
    </source>
</evidence>
<dbReference type="eggNOG" id="COG2364">
    <property type="taxonomic scope" value="Bacteria"/>
</dbReference>
<accession>R2SSV0</accession>
<gene>
    <name evidence="2" type="ORF">UAU_03703</name>
</gene>
<dbReference type="RefSeq" id="WP_010758673.1">
    <property type="nucleotide sequence ID" value="NZ_ASWD01000008.1"/>
</dbReference>
<keyword evidence="1" id="KW-0812">Transmembrane</keyword>
<sequence length="199" mass="21958">MKKLIVLMIGISMMALGTSICNITGLGIDPFNALCVAFSELFTIQLGTMVLILQAFLGIFVFISDRKKLGIGTLVPMILFGYFLQFFNWFMPQLIEASANLIVNLSLFLVGMMIISIGMSTYMECEVGMVPYDCLSFVIGERINKNPFTFRVAIDTTVAVAALLLGGPINVGTVLLAFFTGPLINFFRKKLPRKLFVVN</sequence>
<keyword evidence="3" id="KW-1185">Reference proteome</keyword>
<evidence type="ECO:0000256" key="1">
    <source>
        <dbReference type="SAM" id="Phobius"/>
    </source>
</evidence>
<dbReference type="HOGENOM" id="CLU_083843_1_3_9"/>
<name>R2SSV0_9ENTE</name>
<keyword evidence="1" id="KW-1133">Transmembrane helix</keyword>
<dbReference type="STRING" id="160454.RV10_GL002034"/>
<feature type="transmembrane region" description="Helical" evidence="1">
    <location>
        <begin position="97"/>
        <end position="119"/>
    </location>
</feature>
<feature type="transmembrane region" description="Helical" evidence="1">
    <location>
        <begin position="69"/>
        <end position="91"/>
    </location>
</feature>
<evidence type="ECO:0008006" key="4">
    <source>
        <dbReference type="Google" id="ProtNLM"/>
    </source>
</evidence>
<reference evidence="2 3" key="1">
    <citation type="submission" date="2013-02" db="EMBL/GenBank/DDBJ databases">
        <title>The Genome Sequence of Enterococcus pallens BAA-351.</title>
        <authorList>
            <consortium name="The Broad Institute Genome Sequencing Platform"/>
            <consortium name="The Broad Institute Genome Sequencing Center for Infectious Disease"/>
            <person name="Earl A.M."/>
            <person name="Gilmore M.S."/>
            <person name="Lebreton F."/>
            <person name="Walker B."/>
            <person name="Young S.K."/>
            <person name="Zeng Q."/>
            <person name="Gargeya S."/>
            <person name="Fitzgerald M."/>
            <person name="Haas B."/>
            <person name="Abouelleil A."/>
            <person name="Alvarado L."/>
            <person name="Arachchi H.M."/>
            <person name="Berlin A.M."/>
            <person name="Chapman S.B."/>
            <person name="Dewar J."/>
            <person name="Goldberg J."/>
            <person name="Griggs A."/>
            <person name="Gujja S."/>
            <person name="Hansen M."/>
            <person name="Howarth C."/>
            <person name="Imamovic A."/>
            <person name="Larimer J."/>
            <person name="McCowan C."/>
            <person name="Murphy C."/>
            <person name="Neiman D."/>
            <person name="Pearson M."/>
            <person name="Priest M."/>
            <person name="Roberts A."/>
            <person name="Saif S."/>
            <person name="Shea T."/>
            <person name="Sisk P."/>
            <person name="Sykes S."/>
            <person name="Wortman J."/>
            <person name="Nusbaum C."/>
            <person name="Birren B."/>
        </authorList>
    </citation>
    <scope>NUCLEOTIDE SEQUENCE [LARGE SCALE GENOMIC DNA]</scope>
    <source>
        <strain evidence="2 3">ATCC BAA-351</strain>
    </source>
</reference>
<dbReference type="EMBL" id="AJAQ01000035">
    <property type="protein sequence ID" value="EOH91164.1"/>
    <property type="molecule type" value="Genomic_DNA"/>
</dbReference>
<evidence type="ECO:0000313" key="3">
    <source>
        <dbReference type="Proteomes" id="UP000013782"/>
    </source>
</evidence>
<dbReference type="PATRIC" id="fig|1158607.3.peg.3702"/>
<dbReference type="PANTHER" id="PTHR40078:SF1">
    <property type="entry name" value="INTEGRAL MEMBRANE PROTEIN"/>
    <property type="match status" value="1"/>
</dbReference>
<organism evidence="2 3">
    <name type="scientific">Enterococcus pallens ATCC BAA-351</name>
    <dbReference type="NCBI Taxonomy" id="1158607"/>
    <lineage>
        <taxon>Bacteria</taxon>
        <taxon>Bacillati</taxon>
        <taxon>Bacillota</taxon>
        <taxon>Bacilli</taxon>
        <taxon>Lactobacillales</taxon>
        <taxon>Enterococcaceae</taxon>
        <taxon>Enterococcus</taxon>
    </lineage>
</organism>
<keyword evidence="1" id="KW-0472">Membrane</keyword>
<protein>
    <recommendedName>
        <fullName evidence="4">Integral membrane protein</fullName>
    </recommendedName>
</protein>
<dbReference type="AlphaFoldDB" id="R2SSV0"/>
<dbReference type="Proteomes" id="UP000013782">
    <property type="component" value="Unassembled WGS sequence"/>
</dbReference>
<proteinExistence type="predicted"/>
<dbReference type="Pfam" id="PF19700">
    <property type="entry name" value="DUF6198"/>
    <property type="match status" value="1"/>
</dbReference>
<dbReference type="OrthoDB" id="9814474at2"/>